<dbReference type="EMBL" id="JACHVA010000081">
    <property type="protein sequence ID" value="MBC2602022.1"/>
    <property type="molecule type" value="Genomic_DNA"/>
</dbReference>
<proteinExistence type="predicted"/>
<accession>A0A7X1AXZ7</accession>
<evidence type="ECO:0000256" key="1">
    <source>
        <dbReference type="SAM" id="MobiDB-lite"/>
    </source>
</evidence>
<reference evidence="3 4" key="1">
    <citation type="submission" date="2020-07" db="EMBL/GenBank/DDBJ databases">
        <authorList>
            <person name="Feng X."/>
        </authorList>
    </citation>
    <scope>NUCLEOTIDE SEQUENCE [LARGE SCALE GENOMIC DNA]</scope>
    <source>
        <strain evidence="3 4">JCM14086</strain>
    </source>
</reference>
<evidence type="ECO:0008006" key="5">
    <source>
        <dbReference type="Google" id="ProtNLM"/>
    </source>
</evidence>
<gene>
    <name evidence="3" type="ORF">H5P30_09565</name>
</gene>
<protein>
    <recommendedName>
        <fullName evidence="5">Cbb3-type cytochrome c oxidase subunit 3</fullName>
    </recommendedName>
</protein>
<evidence type="ECO:0000313" key="3">
    <source>
        <dbReference type="EMBL" id="MBC2602022.1"/>
    </source>
</evidence>
<keyword evidence="4" id="KW-1185">Reference proteome</keyword>
<organism evidence="3 4">
    <name type="scientific">Puniceicoccus vermicola</name>
    <dbReference type="NCBI Taxonomy" id="388746"/>
    <lineage>
        <taxon>Bacteria</taxon>
        <taxon>Pseudomonadati</taxon>
        <taxon>Verrucomicrobiota</taxon>
        <taxon>Opitutia</taxon>
        <taxon>Puniceicoccales</taxon>
        <taxon>Puniceicoccaceae</taxon>
        <taxon>Puniceicoccus</taxon>
    </lineage>
</organism>
<keyword evidence="2" id="KW-0812">Transmembrane</keyword>
<dbReference type="RefSeq" id="WP_185692721.1">
    <property type="nucleotide sequence ID" value="NZ_JACHVA010000081.1"/>
</dbReference>
<feature type="region of interest" description="Disordered" evidence="1">
    <location>
        <begin position="47"/>
        <end position="66"/>
    </location>
</feature>
<comment type="caution">
    <text evidence="3">The sequence shown here is derived from an EMBL/GenBank/DDBJ whole genome shotgun (WGS) entry which is preliminary data.</text>
</comment>
<feature type="transmembrane region" description="Helical" evidence="2">
    <location>
        <begin position="12"/>
        <end position="34"/>
    </location>
</feature>
<sequence>MFHRIQYAEWQQILPILAFCISFLLFLLIVVRAIRMRKDKASEMANLPLSAEKEKSDSSDNERKPE</sequence>
<name>A0A7X1AXZ7_9BACT</name>
<keyword evidence="2" id="KW-0472">Membrane</keyword>
<feature type="compositionally biased region" description="Basic and acidic residues" evidence="1">
    <location>
        <begin position="51"/>
        <end position="66"/>
    </location>
</feature>
<dbReference type="Proteomes" id="UP000525652">
    <property type="component" value="Unassembled WGS sequence"/>
</dbReference>
<evidence type="ECO:0000256" key="2">
    <source>
        <dbReference type="SAM" id="Phobius"/>
    </source>
</evidence>
<dbReference type="AlphaFoldDB" id="A0A7X1AXZ7"/>
<evidence type="ECO:0000313" key="4">
    <source>
        <dbReference type="Proteomes" id="UP000525652"/>
    </source>
</evidence>
<keyword evidence="2" id="KW-1133">Transmembrane helix</keyword>